<dbReference type="InterPro" id="IPR000551">
    <property type="entry name" value="MerR-type_HTH_dom"/>
</dbReference>
<dbReference type="InterPro" id="IPR009061">
    <property type="entry name" value="DNA-bd_dom_put_sf"/>
</dbReference>
<evidence type="ECO:0000259" key="2">
    <source>
        <dbReference type="PROSITE" id="PS50937"/>
    </source>
</evidence>
<reference evidence="4" key="1">
    <citation type="journal article" date="2019" name="Int. J. Syst. Evol. Microbiol.">
        <title>The Global Catalogue of Microorganisms (GCM) 10K type strain sequencing project: providing services to taxonomists for standard genome sequencing and annotation.</title>
        <authorList>
            <consortium name="The Broad Institute Genomics Platform"/>
            <consortium name="The Broad Institute Genome Sequencing Center for Infectious Disease"/>
            <person name="Wu L."/>
            <person name="Ma J."/>
        </authorList>
    </citation>
    <scope>NUCLEOTIDE SEQUENCE [LARGE SCALE GENOMIC DNA]</scope>
    <source>
        <strain evidence="4">CGMCC 1.12851</strain>
    </source>
</reference>
<dbReference type="SUPFAM" id="SSF46955">
    <property type="entry name" value="Putative DNA-binding domain"/>
    <property type="match status" value="1"/>
</dbReference>
<accession>A0ABQ1J756</accession>
<dbReference type="SMART" id="SM00422">
    <property type="entry name" value="HTH_MERR"/>
    <property type="match status" value="1"/>
</dbReference>
<sequence>MAKAPDDIIVTKADGAMRTIGEVSTELGVKPHILRYWEAQFEMLKPLKRAGGRRYYRPQDVAMLRRIDQLLNREGFTVRGARQFLAQQTPKAASASMQDGETASGHSVDVKALRAIRDTLAEALAAA</sequence>
<dbReference type="CDD" id="cd04765">
    <property type="entry name" value="HTH_MlrA-like_sg2"/>
    <property type="match status" value="1"/>
</dbReference>
<proteinExistence type="predicted"/>
<keyword evidence="4" id="KW-1185">Reference proteome</keyword>
<dbReference type="PROSITE" id="PS50937">
    <property type="entry name" value="HTH_MERR_2"/>
    <property type="match status" value="1"/>
</dbReference>
<dbReference type="PANTHER" id="PTHR30204:SF15">
    <property type="entry name" value="BLL5018 PROTEIN"/>
    <property type="match status" value="1"/>
</dbReference>
<dbReference type="EMBL" id="BMGD01000002">
    <property type="protein sequence ID" value="GGB60337.1"/>
    <property type="molecule type" value="Genomic_DNA"/>
</dbReference>
<organism evidence="3 4">
    <name type="scientific">Blastomonas aquatica</name>
    <dbReference type="NCBI Taxonomy" id="1510276"/>
    <lineage>
        <taxon>Bacteria</taxon>
        <taxon>Pseudomonadati</taxon>
        <taxon>Pseudomonadota</taxon>
        <taxon>Alphaproteobacteria</taxon>
        <taxon>Sphingomonadales</taxon>
        <taxon>Sphingomonadaceae</taxon>
        <taxon>Blastomonas</taxon>
    </lineage>
</organism>
<dbReference type="Pfam" id="PF13411">
    <property type="entry name" value="MerR_1"/>
    <property type="match status" value="1"/>
</dbReference>
<dbReference type="Proteomes" id="UP000614261">
    <property type="component" value="Unassembled WGS sequence"/>
</dbReference>
<protein>
    <recommendedName>
        <fullName evidence="2">HTH merR-type domain-containing protein</fullName>
    </recommendedName>
</protein>
<dbReference type="InterPro" id="IPR047057">
    <property type="entry name" value="MerR_fam"/>
</dbReference>
<evidence type="ECO:0000313" key="4">
    <source>
        <dbReference type="Proteomes" id="UP000614261"/>
    </source>
</evidence>
<gene>
    <name evidence="3" type="ORF">GCM10010833_14020</name>
</gene>
<dbReference type="PANTHER" id="PTHR30204">
    <property type="entry name" value="REDOX-CYCLING DRUG-SENSING TRANSCRIPTIONAL ACTIVATOR SOXR"/>
    <property type="match status" value="1"/>
</dbReference>
<evidence type="ECO:0000313" key="3">
    <source>
        <dbReference type="EMBL" id="GGB60337.1"/>
    </source>
</evidence>
<comment type="caution">
    <text evidence="3">The sequence shown here is derived from an EMBL/GenBank/DDBJ whole genome shotgun (WGS) entry which is preliminary data.</text>
</comment>
<dbReference type="Gene3D" id="1.10.1660.10">
    <property type="match status" value="1"/>
</dbReference>
<evidence type="ECO:0000256" key="1">
    <source>
        <dbReference type="ARBA" id="ARBA00023125"/>
    </source>
</evidence>
<feature type="domain" description="HTH merR-type" evidence="2">
    <location>
        <begin position="17"/>
        <end position="87"/>
    </location>
</feature>
<name>A0ABQ1J756_9SPHN</name>
<keyword evidence="1" id="KW-0238">DNA-binding</keyword>